<dbReference type="EMBL" id="AJYQ02000103">
    <property type="protein sequence ID" value="OEE33584.1"/>
    <property type="molecule type" value="Genomic_DNA"/>
</dbReference>
<gene>
    <name evidence="4" type="ORF">A1QO_01445</name>
</gene>
<sequence>MSVWKKLFTAIKGGVNEAAESAADNQALRILDQEIREAKEELRKSDQALVSIIAKRKLAENKVSGLANSISEYEMHARSAMEKGEQALALECAGKVAEFTNQQTTEQTYVDQFGVSEKRLRENIAQAKDKLRQLEQQIDIVKANEAVQKAQTAVSSTNVGANSKMTTAVESLERIKNRQAEKQAQLEAASEMQEEQSGSSLDKKLAAAGITSGGQSSAEDELARILGK</sequence>
<proteinExistence type="inferred from homology"/>
<evidence type="ECO:0000313" key="5">
    <source>
        <dbReference type="Proteomes" id="UP000094741"/>
    </source>
</evidence>
<dbReference type="eggNOG" id="COG1842">
    <property type="taxonomic scope" value="Bacteria"/>
</dbReference>
<dbReference type="InterPro" id="IPR007157">
    <property type="entry name" value="PspA_VIPP1"/>
</dbReference>
<comment type="similarity">
    <text evidence="1">Belongs to the PspA/Vipp/IM30 family.</text>
</comment>
<evidence type="ECO:0000256" key="1">
    <source>
        <dbReference type="ARBA" id="ARBA00043985"/>
    </source>
</evidence>
<dbReference type="PANTHER" id="PTHR31088:SF9">
    <property type="entry name" value="PHAGE SHOCK PROTEIN A"/>
    <property type="match status" value="1"/>
</dbReference>
<evidence type="ECO:0000256" key="3">
    <source>
        <dbReference type="SAM" id="MobiDB-lite"/>
    </source>
</evidence>
<dbReference type="OrthoDB" id="8844617at2"/>
<dbReference type="STRING" id="1187848.A1QO_01445"/>
<feature type="coiled-coil region" evidence="2">
    <location>
        <begin position="21"/>
        <end position="55"/>
    </location>
</feature>
<dbReference type="Pfam" id="PF04012">
    <property type="entry name" value="PspA_IM30"/>
    <property type="match status" value="1"/>
</dbReference>
<organism evidence="4 5">
    <name type="scientific">Vibrio genomosp. F10 str. ZF-129</name>
    <dbReference type="NCBI Taxonomy" id="1187848"/>
    <lineage>
        <taxon>Bacteria</taxon>
        <taxon>Pseudomonadati</taxon>
        <taxon>Pseudomonadota</taxon>
        <taxon>Gammaproteobacteria</taxon>
        <taxon>Vibrionales</taxon>
        <taxon>Vibrionaceae</taxon>
        <taxon>Vibrio</taxon>
    </lineage>
</organism>
<dbReference type="RefSeq" id="WP_017034942.1">
    <property type="nucleotide sequence ID" value="NZ_AJYQ02000103.1"/>
</dbReference>
<keyword evidence="2" id="KW-0175">Coiled coil</keyword>
<accession>A0A1E5BEX3</accession>
<protein>
    <submittedName>
        <fullName evidence="4">Phage shock protein A</fullName>
    </submittedName>
</protein>
<comment type="caution">
    <text evidence="4">The sequence shown here is derived from an EMBL/GenBank/DDBJ whole genome shotgun (WGS) entry which is preliminary data.</text>
</comment>
<dbReference type="AlphaFoldDB" id="A0A1E5BEX3"/>
<name>A0A1E5BEX3_9VIBR</name>
<evidence type="ECO:0000256" key="2">
    <source>
        <dbReference type="SAM" id="Coils"/>
    </source>
</evidence>
<evidence type="ECO:0000313" key="4">
    <source>
        <dbReference type="EMBL" id="OEE33584.1"/>
    </source>
</evidence>
<dbReference type="PANTHER" id="PTHR31088">
    <property type="entry name" value="MEMBRANE-ASSOCIATED PROTEIN VIPP1, CHLOROPLASTIC"/>
    <property type="match status" value="1"/>
</dbReference>
<feature type="region of interest" description="Disordered" evidence="3">
    <location>
        <begin position="180"/>
        <end position="228"/>
    </location>
</feature>
<reference evidence="4 5" key="1">
    <citation type="journal article" date="2012" name="Science">
        <title>Ecological populations of bacteria act as socially cohesive units of antibiotic production and resistance.</title>
        <authorList>
            <person name="Cordero O.X."/>
            <person name="Wildschutte H."/>
            <person name="Kirkup B."/>
            <person name="Proehl S."/>
            <person name="Ngo L."/>
            <person name="Hussain F."/>
            <person name="Le Roux F."/>
            <person name="Mincer T."/>
            <person name="Polz M.F."/>
        </authorList>
    </citation>
    <scope>NUCLEOTIDE SEQUENCE [LARGE SCALE GENOMIC DNA]</scope>
    <source>
        <strain evidence="4 5">ZF-129</strain>
    </source>
</reference>
<dbReference type="Proteomes" id="UP000094741">
    <property type="component" value="Unassembled WGS sequence"/>
</dbReference>